<dbReference type="AlphaFoldDB" id="A0A5Q3QAR3"/>
<reference evidence="3" key="1">
    <citation type="submission" date="2019-11" db="EMBL/GenBank/DDBJ databases">
        <title>The complete genome sequence of Saccharopolyspora sp. E2A.</title>
        <authorList>
            <person name="Zhang G."/>
        </authorList>
    </citation>
    <scope>NUCLEOTIDE SEQUENCE [LARGE SCALE GENOMIC DNA]</scope>
    <source>
        <strain evidence="3">E2A</strain>
    </source>
</reference>
<keyword evidence="1" id="KW-0812">Transmembrane</keyword>
<name>A0A5Q3QAR3_9PSEU</name>
<evidence type="ECO:0000313" key="3">
    <source>
        <dbReference type="Proteomes" id="UP000371041"/>
    </source>
</evidence>
<dbReference type="Proteomes" id="UP000371041">
    <property type="component" value="Chromosome"/>
</dbReference>
<proteinExistence type="predicted"/>
<dbReference type="RefSeq" id="WP_154077038.1">
    <property type="nucleotide sequence ID" value="NZ_CP045929.1"/>
</dbReference>
<sequence length="61" mass="6168">MPAFGGRGRRDGRVPDHLRSAVVLAVRAAGVAWSRVRTAPQVAGGVFVGIAAGGGLFALLV</sequence>
<dbReference type="KEGG" id="sace:GIY23_13805"/>
<evidence type="ECO:0000256" key="1">
    <source>
        <dbReference type="SAM" id="Phobius"/>
    </source>
</evidence>
<gene>
    <name evidence="2" type="ORF">GIY23_13805</name>
</gene>
<feature type="transmembrane region" description="Helical" evidence="1">
    <location>
        <begin position="42"/>
        <end position="60"/>
    </location>
</feature>
<protein>
    <submittedName>
        <fullName evidence="2">Uncharacterized protein</fullName>
    </submittedName>
</protein>
<accession>A0A5Q3QAR3</accession>
<keyword evidence="3" id="KW-1185">Reference proteome</keyword>
<keyword evidence="1" id="KW-1133">Transmembrane helix</keyword>
<organism evidence="2 3">
    <name type="scientific">Allosaccharopolyspora coralli</name>
    <dbReference type="NCBI Taxonomy" id="2665642"/>
    <lineage>
        <taxon>Bacteria</taxon>
        <taxon>Bacillati</taxon>
        <taxon>Actinomycetota</taxon>
        <taxon>Actinomycetes</taxon>
        <taxon>Pseudonocardiales</taxon>
        <taxon>Pseudonocardiaceae</taxon>
        <taxon>Allosaccharopolyspora</taxon>
    </lineage>
</organism>
<dbReference type="EMBL" id="CP045929">
    <property type="protein sequence ID" value="QGK70456.1"/>
    <property type="molecule type" value="Genomic_DNA"/>
</dbReference>
<evidence type="ECO:0000313" key="2">
    <source>
        <dbReference type="EMBL" id="QGK70456.1"/>
    </source>
</evidence>
<keyword evidence="1" id="KW-0472">Membrane</keyword>